<dbReference type="InterPro" id="IPR016166">
    <property type="entry name" value="FAD-bd_PCMH"/>
</dbReference>
<accession>A0A166N5B1</accession>
<evidence type="ECO:0000256" key="5">
    <source>
        <dbReference type="SAM" id="SignalP"/>
    </source>
</evidence>
<dbReference type="AlphaFoldDB" id="A0A166N5B1"/>
<comment type="similarity">
    <text evidence="1">Belongs to the oxygen-dependent FAD-linked oxidoreductase family.</text>
</comment>
<keyword evidence="8" id="KW-1185">Reference proteome</keyword>
<comment type="caution">
    <text evidence="7">The sequence shown here is derived from an EMBL/GenBank/DDBJ whole genome shotgun (WGS) entry which is preliminary data.</text>
</comment>
<dbReference type="GO" id="GO:0016491">
    <property type="term" value="F:oxidoreductase activity"/>
    <property type="evidence" value="ECO:0007669"/>
    <property type="project" value="UniProtKB-KW"/>
</dbReference>
<reference evidence="7 8" key="1">
    <citation type="journal article" date="2016" name="Genome Biol. Evol.">
        <title>Divergent and convergent evolution of fungal pathogenicity.</title>
        <authorList>
            <person name="Shang Y."/>
            <person name="Xiao G."/>
            <person name="Zheng P."/>
            <person name="Cen K."/>
            <person name="Zhan S."/>
            <person name="Wang C."/>
        </authorList>
    </citation>
    <scope>NUCLEOTIDE SEQUENCE [LARGE SCALE GENOMIC DNA]</scope>
    <source>
        <strain evidence="7 8">RCEF 2490</strain>
    </source>
</reference>
<dbReference type="InterPro" id="IPR006094">
    <property type="entry name" value="Oxid_FAD_bind_N"/>
</dbReference>
<dbReference type="EMBL" id="AZGY01000034">
    <property type="protein sequence ID" value="KZZ87790.1"/>
    <property type="molecule type" value="Genomic_DNA"/>
</dbReference>
<protein>
    <submittedName>
        <fullName evidence="7">FAD-binding, type 2</fullName>
    </submittedName>
</protein>
<evidence type="ECO:0000256" key="4">
    <source>
        <dbReference type="ARBA" id="ARBA00023002"/>
    </source>
</evidence>
<dbReference type="PANTHER" id="PTHR42973:SF54">
    <property type="entry name" value="FAD-BINDING PCMH-TYPE DOMAIN-CONTAINING PROTEIN"/>
    <property type="match status" value="1"/>
</dbReference>
<gene>
    <name evidence="7" type="ORF">AAL_08293</name>
</gene>
<feature type="domain" description="FAD-binding PCMH-type" evidence="6">
    <location>
        <begin position="62"/>
        <end position="234"/>
    </location>
</feature>
<evidence type="ECO:0000256" key="1">
    <source>
        <dbReference type="ARBA" id="ARBA00005466"/>
    </source>
</evidence>
<evidence type="ECO:0000256" key="3">
    <source>
        <dbReference type="ARBA" id="ARBA00022827"/>
    </source>
</evidence>
<evidence type="ECO:0000313" key="7">
    <source>
        <dbReference type="EMBL" id="KZZ87790.1"/>
    </source>
</evidence>
<dbReference type="OrthoDB" id="2151789at2759"/>
<dbReference type="Gene3D" id="3.30.465.10">
    <property type="match status" value="1"/>
</dbReference>
<keyword evidence="2" id="KW-0285">Flavoprotein</keyword>
<evidence type="ECO:0000313" key="8">
    <source>
        <dbReference type="Proteomes" id="UP000078544"/>
    </source>
</evidence>
<dbReference type="PANTHER" id="PTHR42973">
    <property type="entry name" value="BINDING OXIDOREDUCTASE, PUTATIVE (AFU_ORTHOLOGUE AFUA_1G17690)-RELATED"/>
    <property type="match status" value="1"/>
</dbReference>
<sequence length="498" mass="55380">MHTHIFCILAAFALLFPYASASDHVISKNCQHACRLLRHRFGSAALHDYAHDNLTLWDDKQQQVRYACRFEPVSAAQVSTALRILVGTWCNFAVKGGGHSREPDVSNSVRGVTLDLRRLDSIQVSVDGSYSRIGGGAVLADVYAALDARNLSFVGGRVGSVGLGGYATGGGTSIFSSRYGWAVDNIYEYELVLPNGSITRVNEHRHPDLYRALRGAGGANFGIVTAFTFRSFPQGLVYAGQRVWNETYTEAALDRAYDLYTVYDKNPDLSFTYYYGYGQQTGRFTLTGAERYLSPLQNPPVFERIHQIPAMTASSRIGRMGELVGPARVPANPPPLRHLFQTTTTFPSREWLHESLRIFRDEVQHVKSVEALNPQLITYTIPSQAIRGMTRRGGNSLGLANVRGPLFITLLVTAWRSPADDALIYDFGDRVIARLETLARGFKVHHPFKYVGYGRTGQDIFSSYGAENHKRLLKTQRAVDPRAIFTTRGLCRGGFKIR</sequence>
<dbReference type="InterPro" id="IPR050416">
    <property type="entry name" value="FAD-linked_Oxidoreductase"/>
</dbReference>
<dbReference type="PROSITE" id="PS51387">
    <property type="entry name" value="FAD_PCMH"/>
    <property type="match status" value="1"/>
</dbReference>
<feature type="signal peptide" evidence="5">
    <location>
        <begin position="1"/>
        <end position="21"/>
    </location>
</feature>
<dbReference type="InterPro" id="IPR036318">
    <property type="entry name" value="FAD-bd_PCMH-like_sf"/>
</dbReference>
<organism evidence="7 8">
    <name type="scientific">Moelleriella libera RCEF 2490</name>
    <dbReference type="NCBI Taxonomy" id="1081109"/>
    <lineage>
        <taxon>Eukaryota</taxon>
        <taxon>Fungi</taxon>
        <taxon>Dikarya</taxon>
        <taxon>Ascomycota</taxon>
        <taxon>Pezizomycotina</taxon>
        <taxon>Sordariomycetes</taxon>
        <taxon>Hypocreomycetidae</taxon>
        <taxon>Hypocreales</taxon>
        <taxon>Clavicipitaceae</taxon>
        <taxon>Moelleriella</taxon>
    </lineage>
</organism>
<keyword evidence="4" id="KW-0560">Oxidoreductase</keyword>
<evidence type="ECO:0000256" key="2">
    <source>
        <dbReference type="ARBA" id="ARBA00022630"/>
    </source>
</evidence>
<dbReference type="Proteomes" id="UP000078544">
    <property type="component" value="Unassembled WGS sequence"/>
</dbReference>
<dbReference type="STRING" id="1081109.A0A166N5B1"/>
<name>A0A166N5B1_9HYPO</name>
<feature type="chain" id="PRO_5007877645" evidence="5">
    <location>
        <begin position="22"/>
        <end position="498"/>
    </location>
</feature>
<keyword evidence="5" id="KW-0732">Signal</keyword>
<dbReference type="Pfam" id="PF01565">
    <property type="entry name" value="FAD_binding_4"/>
    <property type="match status" value="1"/>
</dbReference>
<dbReference type="SUPFAM" id="SSF56176">
    <property type="entry name" value="FAD-binding/transporter-associated domain-like"/>
    <property type="match status" value="1"/>
</dbReference>
<dbReference type="GO" id="GO:0071949">
    <property type="term" value="F:FAD binding"/>
    <property type="evidence" value="ECO:0007669"/>
    <property type="project" value="InterPro"/>
</dbReference>
<keyword evidence="3" id="KW-0274">FAD</keyword>
<proteinExistence type="inferred from homology"/>
<dbReference type="InterPro" id="IPR016169">
    <property type="entry name" value="FAD-bd_PCMH_sub2"/>
</dbReference>
<evidence type="ECO:0000259" key="6">
    <source>
        <dbReference type="PROSITE" id="PS51387"/>
    </source>
</evidence>